<dbReference type="RefSeq" id="WP_146165565.1">
    <property type="nucleotide sequence ID" value="NZ_PYGA01000009.1"/>
</dbReference>
<protein>
    <submittedName>
        <fullName evidence="1">Uncharacterized protein</fullName>
    </submittedName>
</protein>
<reference evidence="1 2" key="1">
    <citation type="submission" date="2018-03" db="EMBL/GenBank/DDBJ databases">
        <title>Genomic Encyclopedia of Archaeal and Bacterial Type Strains, Phase II (KMG-II): from individual species to whole genera.</title>
        <authorList>
            <person name="Goeker M."/>
        </authorList>
    </citation>
    <scope>NUCLEOTIDE SEQUENCE [LARGE SCALE GENOMIC DNA]</scope>
    <source>
        <strain evidence="1 2">DSM 45312</strain>
    </source>
</reference>
<evidence type="ECO:0000313" key="2">
    <source>
        <dbReference type="Proteomes" id="UP000240542"/>
    </source>
</evidence>
<comment type="caution">
    <text evidence="1">The sequence shown here is derived from an EMBL/GenBank/DDBJ whole genome shotgun (WGS) entry which is preliminary data.</text>
</comment>
<accession>A0A2P8DIP9</accession>
<name>A0A2P8DIP9_9ACTN</name>
<evidence type="ECO:0000313" key="1">
    <source>
        <dbReference type="EMBL" id="PSK97100.1"/>
    </source>
</evidence>
<dbReference type="EMBL" id="PYGA01000009">
    <property type="protein sequence ID" value="PSK97100.1"/>
    <property type="molecule type" value="Genomic_DNA"/>
</dbReference>
<keyword evidence="2" id="KW-1185">Reference proteome</keyword>
<dbReference type="Proteomes" id="UP000240542">
    <property type="component" value="Unassembled WGS sequence"/>
</dbReference>
<organism evidence="1 2">
    <name type="scientific">Murinocardiopsis flavida</name>
    <dbReference type="NCBI Taxonomy" id="645275"/>
    <lineage>
        <taxon>Bacteria</taxon>
        <taxon>Bacillati</taxon>
        <taxon>Actinomycetota</taxon>
        <taxon>Actinomycetes</taxon>
        <taxon>Streptosporangiales</taxon>
        <taxon>Nocardiopsidaceae</taxon>
        <taxon>Murinocardiopsis</taxon>
    </lineage>
</organism>
<dbReference type="OrthoDB" id="9813719at2"/>
<sequence>MIAPRDHGLSPLQFPADIRGRLVEVDRLREVWAARRRRRTDDERAEDQRRGFRRHIVELRAAAGLGAVPAPAARRAVWSLADLGPGDSALRERLRAEEDALAAMAADCRAGQVLDAAYLTRLAASIPDFGAAGPRGVGDLAADTAVETHPLIRAAHLHVKCAEVLAAAGPPADVSDGSGDSGGAGGVPARLRPLPWALGSLALIRSDYAPLIMDHRLAHRHAAALHLGDARLRLGAVVRLFTDLQTAALRADVSASAAAHKPVQGGSTALAGAVHRAIGDRLRRAADSTALVLRTLDGSARASVRAGTADDGDTRERSDDAAERALFHRGPGCWWASLELAVSDAALRVLVAVQDVGSAVTGVLAVTADARLTTREGVGDALDLASTECVTLVPTDSAGERWPAIEVFVDDVLARAIERLTKAMA</sequence>
<gene>
    <name evidence="1" type="ORF">CLV63_109103</name>
</gene>
<dbReference type="AlphaFoldDB" id="A0A2P8DIP9"/>
<proteinExistence type="predicted"/>